<evidence type="ECO:0000256" key="3">
    <source>
        <dbReference type="SAM" id="MobiDB-lite"/>
    </source>
</evidence>
<dbReference type="PANTHER" id="PTHR42708:SF1">
    <property type="entry name" value="GLIDING MOTILITY PROTEIN MGLA"/>
    <property type="match status" value="1"/>
</dbReference>
<comment type="caution">
    <text evidence="4">The sequence shown here is derived from an EMBL/GenBank/DDBJ whole genome shotgun (WGS) entry which is preliminary data.</text>
</comment>
<dbReference type="RefSeq" id="WP_151156995.1">
    <property type="nucleotide sequence ID" value="NZ_VZRA01000003.1"/>
</dbReference>
<keyword evidence="2" id="KW-0342">GTP-binding</keyword>
<dbReference type="Gene3D" id="3.40.50.300">
    <property type="entry name" value="P-loop containing nucleotide triphosphate hydrolases"/>
    <property type="match status" value="1"/>
</dbReference>
<name>A0ABQ6TLG8_9BACT</name>
<feature type="compositionally biased region" description="Low complexity" evidence="3">
    <location>
        <begin position="236"/>
        <end position="246"/>
    </location>
</feature>
<dbReference type="SUPFAM" id="SSF52540">
    <property type="entry name" value="P-loop containing nucleoside triphosphate hydrolases"/>
    <property type="match status" value="1"/>
</dbReference>
<organism evidence="4 5">
    <name type="scientific">Oryzomonas sagensis</name>
    <dbReference type="NCBI Taxonomy" id="2603857"/>
    <lineage>
        <taxon>Bacteria</taxon>
        <taxon>Pseudomonadati</taxon>
        <taxon>Thermodesulfobacteriota</taxon>
        <taxon>Desulfuromonadia</taxon>
        <taxon>Geobacterales</taxon>
        <taxon>Geobacteraceae</taxon>
        <taxon>Oryzomonas</taxon>
    </lineage>
</organism>
<keyword evidence="1" id="KW-0547">Nucleotide-binding</keyword>
<protein>
    <submittedName>
        <fullName evidence="4">GTPase domain-containing protein</fullName>
    </submittedName>
</protein>
<dbReference type="Pfam" id="PF00025">
    <property type="entry name" value="Arf"/>
    <property type="match status" value="1"/>
</dbReference>
<dbReference type="CDD" id="cd00882">
    <property type="entry name" value="Ras_like_GTPase"/>
    <property type="match status" value="1"/>
</dbReference>
<dbReference type="EMBL" id="VZRA01000003">
    <property type="protein sequence ID" value="KAB0669297.1"/>
    <property type="molecule type" value="Genomic_DNA"/>
</dbReference>
<accession>A0ABQ6TLG8</accession>
<dbReference type="InterPro" id="IPR027417">
    <property type="entry name" value="P-loop_NTPase"/>
</dbReference>
<dbReference type="InterPro" id="IPR052705">
    <property type="entry name" value="Gliding_Motility_GTPase"/>
</dbReference>
<gene>
    <name evidence="4" type="ORF">F6V30_10765</name>
</gene>
<evidence type="ECO:0000256" key="2">
    <source>
        <dbReference type="ARBA" id="ARBA00023134"/>
    </source>
</evidence>
<evidence type="ECO:0000256" key="1">
    <source>
        <dbReference type="ARBA" id="ARBA00022741"/>
    </source>
</evidence>
<reference evidence="4 5" key="1">
    <citation type="journal article" date="2020" name="Microorganisms">
        <title>Description of Three Novel Members in the Family Geobacteraceae, Oryzomonas japonicum gen. nov., sp. nov., Oryzomonas sagensis sp. nov., and Oryzomonas ruber sp. nov.</title>
        <authorList>
            <person name="Xu Z."/>
            <person name="Masuda Y."/>
            <person name="Hayakawa C."/>
            <person name="Ushijima N."/>
            <person name="Kawano K."/>
            <person name="Shiratori Y."/>
            <person name="Senoo K."/>
            <person name="Itoh H."/>
        </authorList>
    </citation>
    <scope>NUCLEOTIDE SEQUENCE [LARGE SCALE GENOMIC DNA]</scope>
    <source>
        <strain evidence="4 5">Red100</strain>
    </source>
</reference>
<evidence type="ECO:0000313" key="5">
    <source>
        <dbReference type="Proteomes" id="UP000798046"/>
    </source>
</evidence>
<feature type="region of interest" description="Disordered" evidence="3">
    <location>
        <begin position="198"/>
        <end position="253"/>
    </location>
</feature>
<sequence>MAIINNAKREINAKIVYYGHEGAGKGTSLRYLYERIKPSLRGELKTLPASGGSLLFFDFCPFEQPVFGGYRIRFHIYTLPGRVANPAAWKMTLKGADGVVLVVDAADATAAKKQSIERLRDYLASYGMSLNDMPAVLQVNKTDRAGAANATTTAAQLEVEHLTACLSTALNGEGVLETFSALSRQIMERVGAEHTLQAEPAPLPPSSVAAPQAGAPPAQPDSLLGGAPVPSPAPPAGGEEAAGVPLPSEPEPLGDLRVTLAAEALPQADGSVRIPLTISFHGQTRRLVLTVAVGPDTDAP</sequence>
<evidence type="ECO:0000313" key="4">
    <source>
        <dbReference type="EMBL" id="KAB0669297.1"/>
    </source>
</evidence>
<dbReference type="PANTHER" id="PTHR42708">
    <property type="entry name" value="ATP/GTP-BINDING PROTEIN-RELATED"/>
    <property type="match status" value="1"/>
</dbReference>
<keyword evidence="5" id="KW-1185">Reference proteome</keyword>
<feature type="compositionally biased region" description="Low complexity" evidence="3">
    <location>
        <begin position="206"/>
        <end position="216"/>
    </location>
</feature>
<proteinExistence type="predicted"/>
<dbReference type="InterPro" id="IPR006689">
    <property type="entry name" value="Small_GTPase_ARF/SAR"/>
</dbReference>
<dbReference type="Proteomes" id="UP000798046">
    <property type="component" value="Unassembled WGS sequence"/>
</dbReference>